<keyword evidence="3" id="KW-1185">Reference proteome</keyword>
<name>A0A087UPZ7_STEMI</name>
<feature type="compositionally biased region" description="Basic residues" evidence="1">
    <location>
        <begin position="136"/>
        <end position="147"/>
    </location>
</feature>
<dbReference type="OrthoDB" id="437889at2759"/>
<feature type="region of interest" description="Disordered" evidence="1">
    <location>
        <begin position="92"/>
        <end position="149"/>
    </location>
</feature>
<evidence type="ECO:0000313" key="3">
    <source>
        <dbReference type="Proteomes" id="UP000054359"/>
    </source>
</evidence>
<protein>
    <submittedName>
        <fullName evidence="2">Uncharacterized protein</fullName>
    </submittedName>
</protein>
<proteinExistence type="predicted"/>
<feature type="region of interest" description="Disordered" evidence="1">
    <location>
        <begin position="166"/>
        <end position="216"/>
    </location>
</feature>
<gene>
    <name evidence="2" type="ORF">X975_14185</name>
</gene>
<dbReference type="AlphaFoldDB" id="A0A087UPZ7"/>
<feature type="non-terminal residue" evidence="2">
    <location>
        <position position="318"/>
    </location>
</feature>
<reference evidence="2 3" key="1">
    <citation type="submission" date="2013-11" db="EMBL/GenBank/DDBJ databases">
        <title>Genome sequencing of Stegodyphus mimosarum.</title>
        <authorList>
            <person name="Bechsgaard J."/>
        </authorList>
    </citation>
    <scope>NUCLEOTIDE SEQUENCE [LARGE SCALE GENOMIC DNA]</scope>
</reference>
<organism evidence="2 3">
    <name type="scientific">Stegodyphus mimosarum</name>
    <name type="common">African social velvet spider</name>
    <dbReference type="NCBI Taxonomy" id="407821"/>
    <lineage>
        <taxon>Eukaryota</taxon>
        <taxon>Metazoa</taxon>
        <taxon>Ecdysozoa</taxon>
        <taxon>Arthropoda</taxon>
        <taxon>Chelicerata</taxon>
        <taxon>Arachnida</taxon>
        <taxon>Araneae</taxon>
        <taxon>Araneomorphae</taxon>
        <taxon>Entelegynae</taxon>
        <taxon>Eresoidea</taxon>
        <taxon>Eresidae</taxon>
        <taxon>Stegodyphus</taxon>
    </lineage>
</organism>
<feature type="compositionally biased region" description="Basic and acidic residues" evidence="1">
    <location>
        <begin position="193"/>
        <end position="204"/>
    </location>
</feature>
<dbReference type="EMBL" id="KK120944">
    <property type="protein sequence ID" value="KFM79436.1"/>
    <property type="molecule type" value="Genomic_DNA"/>
</dbReference>
<dbReference type="Proteomes" id="UP000054359">
    <property type="component" value="Unassembled WGS sequence"/>
</dbReference>
<evidence type="ECO:0000256" key="1">
    <source>
        <dbReference type="SAM" id="MobiDB-lite"/>
    </source>
</evidence>
<accession>A0A087UPZ7</accession>
<sequence>MASQSHSSLDSTNYQCYRKLEFCSAESVDSTYYHDQNLSQPQVSWKELNQWGKRVPRAEFNDMSSSGTVQRPMLGNLVPIWQQHSFECWQAPSRTPPKQHSLDLSSSSRRHTSQQFFHSKGKNCINFNSPTDQKRRSTPQHYRKIHSKNSMSFGFDQIKHASSYTLENNTSYPPETVGTPLASRRQWFVKSSRKSDGSTARKAESNASSPQSPLMPLENLQSFKRSKNNVQIGINKYAGHNSSTYKQYSLDLPLHSYNNSRNIQCKEEMYIPELIIPMPQSVQGKTKISPDFKVDTYKREKALSRQKYYNSCKHIYSH</sequence>
<evidence type="ECO:0000313" key="2">
    <source>
        <dbReference type="EMBL" id="KFM79436.1"/>
    </source>
</evidence>